<dbReference type="Gene3D" id="2.20.100.10">
    <property type="entry name" value="Thrombospondin type-1 (TSP1) repeat"/>
    <property type="match status" value="1"/>
</dbReference>
<dbReference type="EMBL" id="CAJPIN010033726">
    <property type="protein sequence ID" value="CAG2064393.1"/>
    <property type="molecule type" value="Genomic_DNA"/>
</dbReference>
<dbReference type="SUPFAM" id="SSF82895">
    <property type="entry name" value="TSP-1 type 1 repeat"/>
    <property type="match status" value="1"/>
</dbReference>
<evidence type="ECO:0000313" key="1">
    <source>
        <dbReference type="EMBL" id="CAG2064393.1"/>
    </source>
</evidence>
<dbReference type="Pfam" id="PF19030">
    <property type="entry name" value="TSP1_ADAMTS"/>
    <property type="match status" value="1"/>
</dbReference>
<accession>A0ABN7P989</accession>
<reference evidence="1" key="1">
    <citation type="submission" date="2021-03" db="EMBL/GenBank/DDBJ databases">
        <authorList>
            <person name="Tran Van P."/>
        </authorList>
    </citation>
    <scope>NUCLEOTIDE SEQUENCE</scope>
</reference>
<keyword evidence="2" id="KW-1185">Reference proteome</keyword>
<evidence type="ECO:0000313" key="2">
    <source>
        <dbReference type="Proteomes" id="UP001153148"/>
    </source>
</evidence>
<protein>
    <submittedName>
        <fullName evidence="1">Uncharacterized protein</fullName>
    </submittedName>
</protein>
<dbReference type="InterPro" id="IPR036383">
    <property type="entry name" value="TSP1_rpt_sf"/>
</dbReference>
<name>A0ABN7P989_TIMPD</name>
<comment type="caution">
    <text evidence="1">The sequence shown here is derived from an EMBL/GenBank/DDBJ whole genome shotgun (WGS) entry which is preliminary data.</text>
</comment>
<gene>
    <name evidence="1" type="ORF">TPAB3V08_LOCUS11340</name>
</gene>
<proteinExistence type="predicted"/>
<dbReference type="Proteomes" id="UP001153148">
    <property type="component" value="Unassembled WGS sequence"/>
</dbReference>
<organism evidence="1 2">
    <name type="scientific">Timema podura</name>
    <name type="common">Walking stick</name>
    <dbReference type="NCBI Taxonomy" id="61482"/>
    <lineage>
        <taxon>Eukaryota</taxon>
        <taxon>Metazoa</taxon>
        <taxon>Ecdysozoa</taxon>
        <taxon>Arthropoda</taxon>
        <taxon>Hexapoda</taxon>
        <taxon>Insecta</taxon>
        <taxon>Pterygota</taxon>
        <taxon>Neoptera</taxon>
        <taxon>Polyneoptera</taxon>
        <taxon>Phasmatodea</taxon>
        <taxon>Timematodea</taxon>
        <taxon>Timematoidea</taxon>
        <taxon>Timematidae</taxon>
        <taxon>Timema</taxon>
    </lineage>
</organism>
<sequence length="140" mass="15795">MNAGRPCEDMVQYKVCNKPCDTFQWFTGGWSECQLIGADQERGCGTGDQYRQVRCMQLQPHELPTEVSDMFCDPIVQPADVNACHVACPGDCVLGRWSDWSECYKVSYKKKAGCLLTGFQRRSALKSSECMCTQRTQMKA</sequence>